<proteinExistence type="predicted"/>
<gene>
    <name evidence="1" type="ORF">BAVI_19299</name>
</gene>
<dbReference type="Proteomes" id="UP000018877">
    <property type="component" value="Unassembled WGS sequence"/>
</dbReference>
<evidence type="ECO:0000313" key="2">
    <source>
        <dbReference type="Proteomes" id="UP000018877"/>
    </source>
</evidence>
<organism evidence="1 2">
    <name type="scientific">Neobacillus vireti LMG 21834</name>
    <dbReference type="NCBI Taxonomy" id="1131730"/>
    <lineage>
        <taxon>Bacteria</taxon>
        <taxon>Bacillati</taxon>
        <taxon>Bacillota</taxon>
        <taxon>Bacilli</taxon>
        <taxon>Bacillales</taxon>
        <taxon>Bacillaceae</taxon>
        <taxon>Neobacillus</taxon>
    </lineage>
</organism>
<sequence length="62" mass="7241">MQSFFKNSEAEVKALRGAIHQVQGYPTAVGYHPLAVRRRPNLWSIFLEDWKLVAEQYHNKLT</sequence>
<evidence type="ECO:0000313" key="1">
    <source>
        <dbReference type="EMBL" id="ETI67093.1"/>
    </source>
</evidence>
<dbReference type="InterPro" id="IPR036895">
    <property type="entry name" value="Uracil-DNA_glycosylase-like_sf"/>
</dbReference>
<dbReference type="RefSeq" id="WP_024030028.1">
    <property type="nucleotide sequence ID" value="NZ_ALAN01000105.1"/>
</dbReference>
<comment type="caution">
    <text evidence="1">The sequence shown here is derived from an EMBL/GenBank/DDBJ whole genome shotgun (WGS) entry which is preliminary data.</text>
</comment>
<dbReference type="EMBL" id="ALAN01000105">
    <property type="protein sequence ID" value="ETI67093.1"/>
    <property type="molecule type" value="Genomic_DNA"/>
</dbReference>
<dbReference type="SUPFAM" id="SSF52141">
    <property type="entry name" value="Uracil-DNA glycosylase-like"/>
    <property type="match status" value="1"/>
</dbReference>
<protein>
    <submittedName>
        <fullName evidence="1">Uracil-DNA glycosylase</fullName>
    </submittedName>
</protein>
<reference evidence="1 2" key="1">
    <citation type="journal article" date="2014" name="Environ. Microbiol.">
        <title>The nitrate-ammonifying and nosZ-carrying bacterium Bacillus vireti is a potent source and sink for nitric and nitrous oxide under high nitrate conditions.</title>
        <authorList>
            <person name="Mania D."/>
            <person name="Heylen K."/>
            <person name="van Spanning R.J."/>
            <person name="Frostegard A."/>
        </authorList>
    </citation>
    <scope>NUCLEOTIDE SEQUENCE [LARGE SCALE GENOMIC DNA]</scope>
    <source>
        <strain evidence="1 2">LMG 21834</strain>
    </source>
</reference>
<accession>A0AB94IJA3</accession>
<dbReference type="AlphaFoldDB" id="A0AB94IJA3"/>
<keyword evidence="2" id="KW-1185">Reference proteome</keyword>
<name>A0AB94IJA3_9BACI</name>